<organism evidence="7 8">
    <name type="scientific">Flavobacterium aquatile LMG 4008 = ATCC 11947</name>
    <dbReference type="NCBI Taxonomy" id="1453498"/>
    <lineage>
        <taxon>Bacteria</taxon>
        <taxon>Pseudomonadati</taxon>
        <taxon>Bacteroidota</taxon>
        <taxon>Flavobacteriia</taxon>
        <taxon>Flavobacteriales</taxon>
        <taxon>Flavobacteriaceae</taxon>
        <taxon>Flavobacterium</taxon>
    </lineage>
</organism>
<keyword evidence="2" id="KW-0201">Cytochrome c-type biogenesis</keyword>
<dbReference type="SUPFAM" id="SSF52833">
    <property type="entry name" value="Thioredoxin-like"/>
    <property type="match status" value="1"/>
</dbReference>
<evidence type="ECO:0000256" key="4">
    <source>
        <dbReference type="ARBA" id="ARBA00023284"/>
    </source>
</evidence>
<dbReference type="InterPro" id="IPR050553">
    <property type="entry name" value="Thioredoxin_ResA/DsbE_sf"/>
</dbReference>
<proteinExistence type="predicted"/>
<keyword evidence="8" id="KW-1185">Reference proteome</keyword>
<dbReference type="PANTHER" id="PTHR42852">
    <property type="entry name" value="THIOL:DISULFIDE INTERCHANGE PROTEIN DSBE"/>
    <property type="match status" value="1"/>
</dbReference>
<dbReference type="AlphaFoldDB" id="A0A095U3E6"/>
<dbReference type="PROSITE" id="PS51352">
    <property type="entry name" value="THIOREDOXIN_2"/>
    <property type="match status" value="1"/>
</dbReference>
<dbReference type="InterPro" id="IPR036249">
    <property type="entry name" value="Thioredoxin-like_sf"/>
</dbReference>
<keyword evidence="5" id="KW-0732">Signal</keyword>
<reference evidence="7 8" key="1">
    <citation type="submission" date="2014-09" db="EMBL/GenBank/DDBJ databases">
        <title>Whole Genome Shotgun of Flavobacterium aquatile LMG 4008.</title>
        <authorList>
            <person name="Gale A.N."/>
            <person name="Pipes S.E."/>
            <person name="Newman J.D."/>
        </authorList>
    </citation>
    <scope>NUCLEOTIDE SEQUENCE [LARGE SCALE GENOMIC DNA]</scope>
    <source>
        <strain evidence="7 8">LMG 4008</strain>
    </source>
</reference>
<evidence type="ECO:0000256" key="1">
    <source>
        <dbReference type="ARBA" id="ARBA00004196"/>
    </source>
</evidence>
<dbReference type="GO" id="GO:0030313">
    <property type="term" value="C:cell envelope"/>
    <property type="evidence" value="ECO:0007669"/>
    <property type="project" value="UniProtKB-SubCell"/>
</dbReference>
<evidence type="ECO:0000313" key="8">
    <source>
        <dbReference type="Proteomes" id="UP000029554"/>
    </source>
</evidence>
<dbReference type="STRING" id="1453498.LG45_05455"/>
<gene>
    <name evidence="7" type="ORF">LG45_05455</name>
</gene>
<dbReference type="RefSeq" id="WP_035125050.1">
    <property type="nucleotide sequence ID" value="NZ_JRHH01000002.1"/>
</dbReference>
<dbReference type="eggNOG" id="COG0526">
    <property type="taxonomic scope" value="Bacteria"/>
</dbReference>
<accession>A0A095U3E6</accession>
<comment type="subcellular location">
    <subcellularLocation>
        <location evidence="1">Cell envelope</location>
    </subcellularLocation>
</comment>
<evidence type="ECO:0000256" key="2">
    <source>
        <dbReference type="ARBA" id="ARBA00022748"/>
    </source>
</evidence>
<keyword evidence="4" id="KW-0676">Redox-active center</keyword>
<dbReference type="OrthoDB" id="743079at2"/>
<evidence type="ECO:0000256" key="5">
    <source>
        <dbReference type="SAM" id="SignalP"/>
    </source>
</evidence>
<evidence type="ECO:0000259" key="6">
    <source>
        <dbReference type="PROSITE" id="PS51352"/>
    </source>
</evidence>
<dbReference type="CDD" id="cd02966">
    <property type="entry name" value="TlpA_like_family"/>
    <property type="match status" value="1"/>
</dbReference>
<dbReference type="InterPro" id="IPR013740">
    <property type="entry name" value="Redoxin"/>
</dbReference>
<dbReference type="GO" id="GO:0017004">
    <property type="term" value="P:cytochrome complex assembly"/>
    <property type="evidence" value="ECO:0007669"/>
    <property type="project" value="UniProtKB-KW"/>
</dbReference>
<dbReference type="Pfam" id="PF08534">
    <property type="entry name" value="Redoxin"/>
    <property type="match status" value="1"/>
</dbReference>
<dbReference type="EMBL" id="JRHH01000002">
    <property type="protein sequence ID" value="KGD69078.1"/>
    <property type="molecule type" value="Genomic_DNA"/>
</dbReference>
<feature type="signal peptide" evidence="5">
    <location>
        <begin position="1"/>
        <end position="19"/>
    </location>
</feature>
<protein>
    <recommendedName>
        <fullName evidence="6">Thioredoxin domain-containing protein</fullName>
    </recommendedName>
</protein>
<dbReference type="InterPro" id="IPR013766">
    <property type="entry name" value="Thioredoxin_domain"/>
</dbReference>
<dbReference type="GO" id="GO:0016491">
    <property type="term" value="F:oxidoreductase activity"/>
    <property type="evidence" value="ECO:0007669"/>
    <property type="project" value="InterPro"/>
</dbReference>
<feature type="chain" id="PRO_5001918934" description="Thioredoxin domain-containing protein" evidence="5">
    <location>
        <begin position="20"/>
        <end position="332"/>
    </location>
</feature>
<feature type="domain" description="Thioredoxin" evidence="6">
    <location>
        <begin position="188"/>
        <end position="331"/>
    </location>
</feature>
<name>A0A095U3E6_9FLAO</name>
<evidence type="ECO:0000256" key="3">
    <source>
        <dbReference type="ARBA" id="ARBA00023157"/>
    </source>
</evidence>
<dbReference type="Gene3D" id="3.40.30.10">
    <property type="entry name" value="Glutaredoxin"/>
    <property type="match status" value="1"/>
</dbReference>
<evidence type="ECO:0000313" key="7">
    <source>
        <dbReference type="EMBL" id="KGD69078.1"/>
    </source>
</evidence>
<keyword evidence="3" id="KW-1015">Disulfide bond</keyword>
<dbReference type="PANTHER" id="PTHR42852:SF6">
    <property type="entry name" value="THIOL:DISULFIDE INTERCHANGE PROTEIN DSBE"/>
    <property type="match status" value="1"/>
</dbReference>
<sequence>MKNVVFIFIASIFSSIGFAQGTVSIKADIANRNGDILFIKQGRMIVKEIKADDKGAFNGSFDIKKDGMYTLFDGAEYATLFLKGGYDLKIKMDASKFDETLTFKGKGADENNFLAQQAVESMNSDEDKLLEMNEADFAKAMETKKVSKTEKLDKSKLDVLLVETLKKNIDAEQKGLTDYYKEIQANKKFNNTVAPDFDYLNHAGGNVKLSDLKGKYVYIDVWATWCGPCRAEIPFLKKVEEQYHGKNIEFVSISVDVLKDFEKWKTFVTEKGLGGTQLFADKDWKSDFVRAFNINSIPRFLLIGPDGVVIDANASRPSDPKLVEKFDSLLKS</sequence>
<dbReference type="Proteomes" id="UP000029554">
    <property type="component" value="Unassembled WGS sequence"/>
</dbReference>
<comment type="caution">
    <text evidence="7">The sequence shown here is derived from an EMBL/GenBank/DDBJ whole genome shotgun (WGS) entry which is preliminary data.</text>
</comment>